<evidence type="ECO:0000256" key="1">
    <source>
        <dbReference type="ARBA" id="ARBA00022555"/>
    </source>
</evidence>
<dbReference type="GO" id="GO:0005634">
    <property type="term" value="C:nucleus"/>
    <property type="evidence" value="ECO:0007669"/>
    <property type="project" value="TreeGrafter"/>
</dbReference>
<keyword evidence="5 12" id="KW-0819">tRNA processing</keyword>
<dbReference type="InterPro" id="IPR002905">
    <property type="entry name" value="Trm1"/>
</dbReference>
<evidence type="ECO:0000256" key="10">
    <source>
        <dbReference type="ARBA" id="ARBA00082896"/>
    </source>
</evidence>
<evidence type="ECO:0000256" key="8">
    <source>
        <dbReference type="ARBA" id="ARBA00051897"/>
    </source>
</evidence>
<comment type="catalytic activity">
    <reaction evidence="8">
        <text>guanosine(26) in tRNA + 2 S-adenosyl-L-methionine = N(2)-dimethylguanosine(26) in tRNA + 2 S-adenosyl-L-homocysteine + 2 H(+)</text>
        <dbReference type="Rhea" id="RHEA:43140"/>
        <dbReference type="Rhea" id="RHEA-COMP:10359"/>
        <dbReference type="Rhea" id="RHEA-COMP:10360"/>
        <dbReference type="ChEBI" id="CHEBI:15378"/>
        <dbReference type="ChEBI" id="CHEBI:57856"/>
        <dbReference type="ChEBI" id="CHEBI:59789"/>
        <dbReference type="ChEBI" id="CHEBI:74269"/>
        <dbReference type="ChEBI" id="CHEBI:74513"/>
        <dbReference type="EC" id="2.1.1.216"/>
    </reaction>
</comment>
<dbReference type="Gene3D" id="3.30.56.70">
    <property type="entry name" value="N2,N2-dimethylguanosine tRNA methyltransferase, C-terminal domain"/>
    <property type="match status" value="1"/>
</dbReference>
<comment type="similarity">
    <text evidence="12">Belongs to the class I-like SAM-binding methyltransferase superfamily. Trm1 family.</text>
</comment>
<dbReference type="GO" id="GO:0000049">
    <property type="term" value="F:tRNA binding"/>
    <property type="evidence" value="ECO:0007669"/>
    <property type="project" value="UniProtKB-UniRule"/>
</dbReference>
<dbReference type="GO" id="GO:0160104">
    <property type="term" value="F:tRNA (guanine(26)-N2)-dimethyltransferase activity"/>
    <property type="evidence" value="ECO:0007669"/>
    <property type="project" value="UniProtKB-EC"/>
</dbReference>
<dbReference type="PROSITE" id="PS51626">
    <property type="entry name" value="SAM_MT_TRM1"/>
    <property type="match status" value="1"/>
</dbReference>
<evidence type="ECO:0000256" key="11">
    <source>
        <dbReference type="ARBA" id="ARBA00083299"/>
    </source>
</evidence>
<dbReference type="SUPFAM" id="SSF53335">
    <property type="entry name" value="S-adenosyl-L-methionine-dependent methyltransferases"/>
    <property type="match status" value="1"/>
</dbReference>
<evidence type="ECO:0000256" key="5">
    <source>
        <dbReference type="ARBA" id="ARBA00022694"/>
    </source>
</evidence>
<dbReference type="InterPro" id="IPR029063">
    <property type="entry name" value="SAM-dependent_MTases_sf"/>
</dbReference>
<name>A0A9X0AAQ0_9HELO</name>
<evidence type="ECO:0000256" key="7">
    <source>
        <dbReference type="ARBA" id="ARBA00039099"/>
    </source>
</evidence>
<dbReference type="Pfam" id="PF02005">
    <property type="entry name" value="TRM"/>
    <property type="match status" value="2"/>
</dbReference>
<dbReference type="AlphaFoldDB" id="A0A9X0AAQ0"/>
<feature type="region of interest" description="Disordered" evidence="13">
    <location>
        <begin position="542"/>
        <end position="562"/>
    </location>
</feature>
<evidence type="ECO:0000256" key="2">
    <source>
        <dbReference type="ARBA" id="ARBA00022603"/>
    </source>
</evidence>
<evidence type="ECO:0000256" key="6">
    <source>
        <dbReference type="ARBA" id="ARBA00022884"/>
    </source>
</evidence>
<evidence type="ECO:0000313" key="15">
    <source>
        <dbReference type="Proteomes" id="UP001152300"/>
    </source>
</evidence>
<keyword evidence="1 12" id="KW-0820">tRNA-binding</keyword>
<keyword evidence="2 12" id="KW-0489">Methyltransferase</keyword>
<keyword evidence="6 12" id="KW-0694">RNA-binding</keyword>
<dbReference type="OrthoDB" id="6349953at2759"/>
<feature type="compositionally biased region" description="Polar residues" evidence="13">
    <location>
        <begin position="197"/>
        <end position="209"/>
    </location>
</feature>
<dbReference type="FunFam" id="3.40.50.150:FF:000051">
    <property type="entry name" value="tRNA (guanine(26)-N(2))-dimethyltransferase"/>
    <property type="match status" value="1"/>
</dbReference>
<evidence type="ECO:0000256" key="9">
    <source>
        <dbReference type="ARBA" id="ARBA00077143"/>
    </source>
</evidence>
<dbReference type="Gene3D" id="3.40.50.150">
    <property type="entry name" value="Vaccinia Virus protein VP39"/>
    <property type="match status" value="1"/>
</dbReference>
<dbReference type="GO" id="GO:0002940">
    <property type="term" value="P:tRNA N2-guanine methylation"/>
    <property type="evidence" value="ECO:0007669"/>
    <property type="project" value="TreeGrafter"/>
</dbReference>
<feature type="region of interest" description="Disordered" evidence="13">
    <location>
        <begin position="659"/>
        <end position="679"/>
    </location>
</feature>
<keyword evidence="15" id="KW-1185">Reference proteome</keyword>
<evidence type="ECO:0000256" key="4">
    <source>
        <dbReference type="ARBA" id="ARBA00022691"/>
    </source>
</evidence>
<gene>
    <name evidence="14" type="ORF">OCU04_012889</name>
</gene>
<evidence type="ECO:0000256" key="3">
    <source>
        <dbReference type="ARBA" id="ARBA00022679"/>
    </source>
</evidence>
<dbReference type="PANTHER" id="PTHR10631:SF3">
    <property type="entry name" value="TRNA (GUANINE(26)-N(2))-DIMETHYLTRANSFERASE"/>
    <property type="match status" value="1"/>
</dbReference>
<evidence type="ECO:0000256" key="13">
    <source>
        <dbReference type="SAM" id="MobiDB-lite"/>
    </source>
</evidence>
<dbReference type="EMBL" id="JAPEIS010000016">
    <property type="protein sequence ID" value="KAJ8058718.1"/>
    <property type="molecule type" value="Genomic_DNA"/>
</dbReference>
<dbReference type="Proteomes" id="UP001152300">
    <property type="component" value="Unassembled WGS sequence"/>
</dbReference>
<evidence type="ECO:0000256" key="12">
    <source>
        <dbReference type="PROSITE-ProRule" id="PRU00958"/>
    </source>
</evidence>
<feature type="region of interest" description="Disordered" evidence="13">
    <location>
        <begin position="131"/>
        <end position="162"/>
    </location>
</feature>
<feature type="compositionally biased region" description="Basic and acidic residues" evidence="13">
    <location>
        <begin position="145"/>
        <end position="158"/>
    </location>
</feature>
<reference evidence="14" key="1">
    <citation type="submission" date="2022-11" db="EMBL/GenBank/DDBJ databases">
        <title>Genome Resource of Sclerotinia nivalis Strain SnTB1, a Plant Pathogen Isolated from American Ginseng.</title>
        <authorList>
            <person name="Fan S."/>
        </authorList>
    </citation>
    <scope>NUCLEOTIDE SEQUENCE</scope>
    <source>
        <strain evidence="14">SnTB1</strain>
    </source>
</reference>
<proteinExistence type="inferred from homology"/>
<keyword evidence="4 12" id="KW-0949">S-adenosyl-L-methionine</keyword>
<dbReference type="InterPro" id="IPR042296">
    <property type="entry name" value="tRNA_met_Trm1_C"/>
</dbReference>
<comment type="caution">
    <text evidence="14">The sequence shown here is derived from an EMBL/GenBank/DDBJ whole genome shotgun (WGS) entry which is preliminary data.</text>
</comment>
<sequence length="725" mass="79839">MRSISASVNCFRRNRITPQTVNNRQIISIYRFFSASTMDASLPDITVAPAADQHILHDGKEYTTVKEGLAHILIPAEGSKVPQTTPKGQNQVQSVFYNPIQQFNRDLSVLAIKAYGESILEKKRKIIERDRQKNAAKKEKKRKRAVEEGNDGPRKVGKLESAGEAVELPLAVAKPENTSIEKEIESKEAEAMGQNGGTNTTPSIANGESNNHVTMETAEVPENKNEQEPTKPANPISPRFKILDALSATGLRALRYAQEIPFATSITANDLLPAATKTIELNVKHNKLENKINAVTGNALTHMYSLVGDDSKDGSGSRKYDVIDLDPYGTAAPFLDAAVQAVRDDGGLLCVTCTDAGVWASNGYPEKAYSLYGGVTVKGQHSHEGGLRLILHSIATSAARYGLAMEPLLSLSIDFYARVFVRIYRSPSDVKFLAGKTMMVYNCDTGCGAWTTQMVGKNKLAPNKNGNGHFWKHVYSMGPSAGENCSHCGMRTHLAGPMYGGPLHQPEFVQRILDDLPNVSKDTYHTTARIEGMLTLALEENLPPTKDLPDSPTDSSKTGKNDPATLDHYPFFFIPSMLAKVIHCVTPHENALRGALRHLGYRVTRSHTKGGSIKTDAPWDVIWEIMREWARQKCPPKEGAIKKNTAGWYIMGLDKTDTSTQQSNIKDESSEVEAEEKDTLPAAKKKLEIVFDEKLGMEKDTKKIVRYQVNPRENWGPMNRASGHA</sequence>
<organism evidence="14 15">
    <name type="scientific">Sclerotinia nivalis</name>
    <dbReference type="NCBI Taxonomy" id="352851"/>
    <lineage>
        <taxon>Eukaryota</taxon>
        <taxon>Fungi</taxon>
        <taxon>Dikarya</taxon>
        <taxon>Ascomycota</taxon>
        <taxon>Pezizomycotina</taxon>
        <taxon>Leotiomycetes</taxon>
        <taxon>Helotiales</taxon>
        <taxon>Sclerotiniaceae</taxon>
        <taxon>Sclerotinia</taxon>
    </lineage>
</organism>
<dbReference type="EC" id="2.1.1.216" evidence="7"/>
<protein>
    <recommendedName>
        <fullName evidence="7">tRNA (guanine(26)-N(2))-dimethyltransferase</fullName>
        <ecNumber evidence="7">2.1.1.216</ecNumber>
    </recommendedName>
    <alternativeName>
        <fullName evidence="10">tRNA 2,2-dimethylguanosine-26 methyltransferase</fullName>
    </alternativeName>
    <alternativeName>
        <fullName evidence="9">tRNA(guanine-26,N(2)-N(2)) methyltransferase</fullName>
    </alternativeName>
    <alternativeName>
        <fullName evidence="11">tRNA(m(2,2)G26)dimethyltransferase</fullName>
    </alternativeName>
</protein>
<dbReference type="PANTHER" id="PTHR10631">
    <property type="entry name" value="N 2 ,N 2 -DIMETHYLGUANOSINE TRNA METHYLTRANSFERASE"/>
    <property type="match status" value="1"/>
</dbReference>
<feature type="region of interest" description="Disordered" evidence="13">
    <location>
        <begin position="188"/>
        <end position="209"/>
    </location>
</feature>
<accession>A0A9X0AAQ0</accession>
<evidence type="ECO:0000313" key="14">
    <source>
        <dbReference type="EMBL" id="KAJ8058718.1"/>
    </source>
</evidence>
<dbReference type="FunFam" id="3.30.56.70:FF:000001">
    <property type="entry name" value="tRNA (guanine(26)-N(2))-dimethyltransferase"/>
    <property type="match status" value="1"/>
</dbReference>
<keyword evidence="3 12" id="KW-0808">Transferase</keyword>